<feature type="region of interest" description="Disordered" evidence="1">
    <location>
        <begin position="244"/>
        <end position="295"/>
    </location>
</feature>
<gene>
    <name evidence="2" type="ORF">Scep_013003</name>
</gene>
<organism evidence="2 3">
    <name type="scientific">Stephania cephalantha</name>
    <dbReference type="NCBI Taxonomy" id="152367"/>
    <lineage>
        <taxon>Eukaryota</taxon>
        <taxon>Viridiplantae</taxon>
        <taxon>Streptophyta</taxon>
        <taxon>Embryophyta</taxon>
        <taxon>Tracheophyta</taxon>
        <taxon>Spermatophyta</taxon>
        <taxon>Magnoliopsida</taxon>
        <taxon>Ranunculales</taxon>
        <taxon>Menispermaceae</taxon>
        <taxon>Menispermoideae</taxon>
        <taxon>Cissampelideae</taxon>
        <taxon>Stephania</taxon>
    </lineage>
</organism>
<sequence length="295" mass="33997">MELPRSLLRSPLPPAPSAAPQEGRGATPHIVRFPIIIEYVGTDHQKEIYWERWKPYFRWDPSIDEAIVRAAYDVKACVRYGALMHELRALSVRPDFVTDESWNRYREYWASADFKARFEKALHNRKNEKGSPGTGPSKHTCGTRSFRTYEDILALDKDEDDERSFMREKHTQATPDQPINKEQLYYDAAGNCPKGRVYGLGSLVRKKRRYVESMVRHSEFDAVVQRLSHFEAFVLSQLGMRMDFGANTSQAPPPPPPQEHHEQVGMDPACSPQQHDDDNRDSPNWVDEEHLGDES</sequence>
<keyword evidence="3" id="KW-1185">Reference proteome</keyword>
<dbReference type="Proteomes" id="UP001419268">
    <property type="component" value="Unassembled WGS sequence"/>
</dbReference>
<feature type="region of interest" description="Disordered" evidence="1">
    <location>
        <begin position="1"/>
        <end position="25"/>
    </location>
</feature>
<evidence type="ECO:0000256" key="1">
    <source>
        <dbReference type="SAM" id="MobiDB-lite"/>
    </source>
</evidence>
<name>A0AAP0JH07_9MAGN</name>
<dbReference type="AlphaFoldDB" id="A0AAP0JH07"/>
<reference evidence="2 3" key="1">
    <citation type="submission" date="2024-01" db="EMBL/GenBank/DDBJ databases">
        <title>Genome assemblies of Stephania.</title>
        <authorList>
            <person name="Yang L."/>
        </authorList>
    </citation>
    <scope>NUCLEOTIDE SEQUENCE [LARGE SCALE GENOMIC DNA]</scope>
    <source>
        <strain evidence="2">JXDWG</strain>
        <tissue evidence="2">Leaf</tissue>
    </source>
</reference>
<evidence type="ECO:0000313" key="2">
    <source>
        <dbReference type="EMBL" id="KAK9133475.1"/>
    </source>
</evidence>
<accession>A0AAP0JH07</accession>
<protein>
    <submittedName>
        <fullName evidence="2">Uncharacterized protein</fullName>
    </submittedName>
</protein>
<dbReference type="EMBL" id="JBBNAG010000005">
    <property type="protein sequence ID" value="KAK9133475.1"/>
    <property type="molecule type" value="Genomic_DNA"/>
</dbReference>
<evidence type="ECO:0000313" key="3">
    <source>
        <dbReference type="Proteomes" id="UP001419268"/>
    </source>
</evidence>
<proteinExistence type="predicted"/>
<feature type="compositionally biased region" description="Basic and acidic residues" evidence="1">
    <location>
        <begin position="274"/>
        <end position="295"/>
    </location>
</feature>
<feature type="compositionally biased region" description="Low complexity" evidence="1">
    <location>
        <begin position="1"/>
        <end position="10"/>
    </location>
</feature>
<comment type="caution">
    <text evidence="2">The sequence shown here is derived from an EMBL/GenBank/DDBJ whole genome shotgun (WGS) entry which is preliminary data.</text>
</comment>